<dbReference type="PRINTS" id="PR00450">
    <property type="entry name" value="RECOVERIN"/>
</dbReference>
<evidence type="ECO:0000313" key="10">
    <source>
        <dbReference type="Proteomes" id="UP000030745"/>
    </source>
</evidence>
<keyword evidence="6" id="KW-0449">Lipoprotein</keyword>
<reference evidence="9 10" key="1">
    <citation type="journal article" date="2013" name="PLoS Genet.">
        <title>Distinctive expansion of potential virulence genes in the genome of the oomycete fish pathogen Saprolegnia parasitica.</title>
        <authorList>
            <person name="Jiang R.H."/>
            <person name="de Bruijn I."/>
            <person name="Haas B.J."/>
            <person name="Belmonte R."/>
            <person name="Lobach L."/>
            <person name="Christie J."/>
            <person name="van den Ackerveken G."/>
            <person name="Bottin A."/>
            <person name="Bulone V."/>
            <person name="Diaz-Moreno S.M."/>
            <person name="Dumas B."/>
            <person name="Fan L."/>
            <person name="Gaulin E."/>
            <person name="Govers F."/>
            <person name="Grenville-Briggs L.J."/>
            <person name="Horner N.R."/>
            <person name="Levin J.Z."/>
            <person name="Mammella M."/>
            <person name="Meijer H.J."/>
            <person name="Morris P."/>
            <person name="Nusbaum C."/>
            <person name="Oome S."/>
            <person name="Phillips A.J."/>
            <person name="van Rooyen D."/>
            <person name="Rzeszutek E."/>
            <person name="Saraiva M."/>
            <person name="Secombes C.J."/>
            <person name="Seidl M.F."/>
            <person name="Snel B."/>
            <person name="Stassen J.H."/>
            <person name="Sykes S."/>
            <person name="Tripathy S."/>
            <person name="van den Berg H."/>
            <person name="Vega-Arreguin J.C."/>
            <person name="Wawra S."/>
            <person name="Young S.K."/>
            <person name="Zeng Q."/>
            <person name="Dieguez-Uribeondo J."/>
            <person name="Russ C."/>
            <person name="Tyler B.M."/>
            <person name="van West P."/>
        </authorList>
    </citation>
    <scope>NUCLEOTIDE SEQUENCE [LARGE SCALE GENOMIC DNA]</scope>
    <source>
        <strain evidence="9 10">CBS 223.65</strain>
    </source>
</reference>
<proteinExistence type="inferred from homology"/>
<dbReference type="RefSeq" id="XP_012210853.1">
    <property type="nucleotide sequence ID" value="XM_012355463.1"/>
</dbReference>
<accession>A0A067BVW4</accession>
<evidence type="ECO:0000256" key="1">
    <source>
        <dbReference type="ARBA" id="ARBA00006049"/>
    </source>
</evidence>
<evidence type="ECO:0000256" key="2">
    <source>
        <dbReference type="ARBA" id="ARBA00022707"/>
    </source>
</evidence>
<keyword evidence="4" id="KW-0677">Repeat</keyword>
<dbReference type="GO" id="GO:0005509">
    <property type="term" value="F:calcium ion binding"/>
    <property type="evidence" value="ECO:0007669"/>
    <property type="project" value="InterPro"/>
</dbReference>
<evidence type="ECO:0000313" key="9">
    <source>
        <dbReference type="EMBL" id="KDO18441.1"/>
    </source>
</evidence>
<feature type="compositionally biased region" description="Polar residues" evidence="7">
    <location>
        <begin position="706"/>
        <end position="716"/>
    </location>
</feature>
<evidence type="ECO:0000256" key="7">
    <source>
        <dbReference type="SAM" id="MobiDB-lite"/>
    </source>
</evidence>
<dbReference type="InterPro" id="IPR018247">
    <property type="entry name" value="EF_Hand_1_Ca_BS"/>
</dbReference>
<dbReference type="AlphaFoldDB" id="A0A067BVW4"/>
<dbReference type="InterPro" id="IPR002048">
    <property type="entry name" value="EF_hand_dom"/>
</dbReference>
<evidence type="ECO:0000256" key="4">
    <source>
        <dbReference type="ARBA" id="ARBA00022737"/>
    </source>
</evidence>
<feature type="compositionally biased region" description="Basic residues" evidence="7">
    <location>
        <begin position="727"/>
        <end position="736"/>
    </location>
</feature>
<gene>
    <name evidence="9" type="ORF">SPRG_16079</name>
</gene>
<dbReference type="CDD" id="cd00051">
    <property type="entry name" value="EFh"/>
    <property type="match status" value="2"/>
</dbReference>
<feature type="region of interest" description="Disordered" evidence="7">
    <location>
        <begin position="211"/>
        <end position="235"/>
    </location>
</feature>
<dbReference type="PANTHER" id="PTHR23055:SF178">
    <property type="entry name" value="NEUROCALCIN HOMOLOG"/>
    <property type="match status" value="1"/>
</dbReference>
<name>A0A067BVW4_SAPPC</name>
<organism evidence="9 10">
    <name type="scientific">Saprolegnia parasitica (strain CBS 223.65)</name>
    <dbReference type="NCBI Taxonomy" id="695850"/>
    <lineage>
        <taxon>Eukaryota</taxon>
        <taxon>Sar</taxon>
        <taxon>Stramenopiles</taxon>
        <taxon>Oomycota</taxon>
        <taxon>Saprolegniomycetes</taxon>
        <taxon>Saprolegniales</taxon>
        <taxon>Saprolegniaceae</taxon>
        <taxon>Saprolegnia</taxon>
    </lineage>
</organism>
<evidence type="ECO:0000256" key="3">
    <source>
        <dbReference type="ARBA" id="ARBA00022723"/>
    </source>
</evidence>
<feature type="domain" description="EF-hand" evidence="8">
    <location>
        <begin position="596"/>
        <end position="631"/>
    </location>
</feature>
<keyword evidence="2" id="KW-0519">Myristate</keyword>
<dbReference type="Pfam" id="PF13202">
    <property type="entry name" value="EF-hand_5"/>
    <property type="match status" value="1"/>
</dbReference>
<dbReference type="PROSITE" id="PS00018">
    <property type="entry name" value="EF_HAND_1"/>
    <property type="match status" value="5"/>
</dbReference>
<keyword evidence="5" id="KW-0106">Calcium</keyword>
<feature type="domain" description="EF-hand" evidence="8">
    <location>
        <begin position="370"/>
        <end position="405"/>
    </location>
</feature>
<dbReference type="EMBL" id="KK583436">
    <property type="protein sequence ID" value="KDO18441.1"/>
    <property type="molecule type" value="Genomic_DNA"/>
</dbReference>
<sequence>MATIESSPAADNDDDEDIACTTRTLLQALCTVATTRHTATAHNGKAVLQAQLDAIELPLTPRPHATSPMRPSTSPSTALLVVDSPNSPITPPAQTPYLKERKASLVHIQLRQLGSPSKPFRPDKLLTTGEPRLPSSRALLSRELTSAHKQRQLLELQEKSTQHDMTQEVVHESLHHLSSRTNDQDMSLHMRGRRQSVHRLRFSIAKVEELQLASRTSPPRPPSSTSDVQSADEDSLGDSLYNTVRVAQQARQLHKLSIAVKRRTATAERELDSQKAPVDVVPKSIVQTYAQVAASLHPGAPPTALKKISGQAVLSKGEFIKMLCLTLGFDSQEWAAKCYPAACQHHGKSPERSVTLGDFAQLCHMLVHGTDLDKMKWVFSIYDRDGGGSIEVEEVFQTLQSDKEDLWDQILFSQQLLGVVDRNHDGHMEFQEFCSACSRIPMFFHCFAGALPLRLAVHPKNVKLKLGLRTLRKLWSSGLQASAPRSDAKAPSAIDVYGFTAIISYFFRLARSHPVDHALAMRLFLAFDANHDQFVDFDEFIQGLSTLMQGAPDARARMVHWVLDLDGGGTVTKQEVHKTLVSRKRGLQLHEVKGLELENNVNEIMRALDENGDGDITVEEFQRAVHKSPRMLEALQDILFSGCRLDAEFQAAEWKAHCEAALIPPLVAAHPARVLRTFRKVLQKAVYKVASVNAWRIVPRAKSNSILRTNSNNAPSGPSLDALQNPPKRKSRIAPR</sequence>
<dbReference type="Gene3D" id="1.10.238.10">
    <property type="entry name" value="EF-hand"/>
    <property type="match status" value="2"/>
</dbReference>
<keyword evidence="10" id="KW-1185">Reference proteome</keyword>
<dbReference type="InterPro" id="IPR028846">
    <property type="entry name" value="Recoverin"/>
</dbReference>
<dbReference type="SMART" id="SM00054">
    <property type="entry name" value="EFh"/>
    <property type="match status" value="4"/>
</dbReference>
<evidence type="ECO:0000256" key="5">
    <source>
        <dbReference type="ARBA" id="ARBA00022837"/>
    </source>
</evidence>
<dbReference type="Pfam" id="PF13499">
    <property type="entry name" value="EF-hand_7"/>
    <property type="match status" value="1"/>
</dbReference>
<dbReference type="SUPFAM" id="SSF47473">
    <property type="entry name" value="EF-hand"/>
    <property type="match status" value="2"/>
</dbReference>
<protein>
    <recommendedName>
        <fullName evidence="8">EF-hand domain-containing protein</fullName>
    </recommendedName>
</protein>
<evidence type="ECO:0000256" key="6">
    <source>
        <dbReference type="ARBA" id="ARBA00023288"/>
    </source>
</evidence>
<dbReference type="STRING" id="695850.A0A067BVW4"/>
<dbReference type="PROSITE" id="PS50222">
    <property type="entry name" value="EF_HAND_2"/>
    <property type="match status" value="4"/>
</dbReference>
<dbReference type="Proteomes" id="UP000030745">
    <property type="component" value="Unassembled WGS sequence"/>
</dbReference>
<evidence type="ECO:0000259" key="8">
    <source>
        <dbReference type="PROSITE" id="PS50222"/>
    </source>
</evidence>
<dbReference type="VEuPathDB" id="FungiDB:SPRG_16079"/>
<feature type="domain" description="EF-hand" evidence="8">
    <location>
        <begin position="515"/>
        <end position="550"/>
    </location>
</feature>
<feature type="region of interest" description="Disordered" evidence="7">
    <location>
        <begin position="706"/>
        <end position="736"/>
    </location>
</feature>
<dbReference type="GeneID" id="24137737"/>
<comment type="similarity">
    <text evidence="1">Belongs to the recoverin family.</text>
</comment>
<dbReference type="OrthoDB" id="74004at2759"/>
<keyword evidence="3" id="KW-0479">Metal-binding</keyword>
<dbReference type="KEGG" id="spar:SPRG_16079"/>
<feature type="domain" description="EF-hand" evidence="8">
    <location>
        <begin position="408"/>
        <end position="443"/>
    </location>
</feature>
<dbReference type="PANTHER" id="PTHR23055">
    <property type="entry name" value="CALCIUM BINDING PROTEINS"/>
    <property type="match status" value="1"/>
</dbReference>
<dbReference type="InterPro" id="IPR011992">
    <property type="entry name" value="EF-hand-dom_pair"/>
</dbReference>